<protein>
    <submittedName>
        <fullName evidence="7">Spore germination protein gerkb</fullName>
    </submittedName>
</protein>
<gene>
    <name evidence="7" type="ORF">ASZ90_019897</name>
</gene>
<dbReference type="GO" id="GO:0016020">
    <property type="term" value="C:membrane"/>
    <property type="evidence" value="ECO:0007669"/>
    <property type="project" value="UniProtKB-SubCell"/>
</dbReference>
<keyword evidence="3 6" id="KW-0812">Transmembrane</keyword>
<feature type="transmembrane region" description="Helical" evidence="6">
    <location>
        <begin position="12"/>
        <end position="34"/>
    </location>
</feature>
<keyword evidence="4 6" id="KW-1133">Transmembrane helix</keyword>
<evidence type="ECO:0000256" key="5">
    <source>
        <dbReference type="ARBA" id="ARBA00023136"/>
    </source>
</evidence>
<feature type="transmembrane region" description="Helical" evidence="6">
    <location>
        <begin position="40"/>
        <end position="60"/>
    </location>
</feature>
<feature type="transmembrane region" description="Helical" evidence="6">
    <location>
        <begin position="146"/>
        <end position="165"/>
    </location>
</feature>
<feature type="transmembrane region" description="Helical" evidence="6">
    <location>
        <begin position="336"/>
        <end position="359"/>
    </location>
</feature>
<reference evidence="7" key="1">
    <citation type="journal article" date="2015" name="Proc. Natl. Acad. Sci. U.S.A.">
        <title>Networks of energetic and metabolic interactions define dynamics in microbial communities.</title>
        <authorList>
            <person name="Embree M."/>
            <person name="Liu J.K."/>
            <person name="Al-Bassam M.M."/>
            <person name="Zengler K."/>
        </authorList>
    </citation>
    <scope>NUCLEOTIDE SEQUENCE</scope>
</reference>
<evidence type="ECO:0000256" key="1">
    <source>
        <dbReference type="ARBA" id="ARBA00004141"/>
    </source>
</evidence>
<name>A0A0W8E270_9ZZZZ</name>
<dbReference type="AlphaFoldDB" id="A0A0W8E270"/>
<dbReference type="PANTHER" id="PTHR34975">
    <property type="entry name" value="SPORE GERMINATION PROTEIN A2"/>
    <property type="match status" value="1"/>
</dbReference>
<feature type="transmembrane region" description="Helical" evidence="6">
    <location>
        <begin position="86"/>
        <end position="115"/>
    </location>
</feature>
<feature type="transmembrane region" description="Helical" evidence="6">
    <location>
        <begin position="121"/>
        <end position="139"/>
    </location>
</feature>
<dbReference type="GO" id="GO:0009847">
    <property type="term" value="P:spore germination"/>
    <property type="evidence" value="ECO:0007669"/>
    <property type="project" value="InterPro"/>
</dbReference>
<dbReference type="InterPro" id="IPR004761">
    <property type="entry name" value="Spore_GerAB"/>
</dbReference>
<comment type="caution">
    <text evidence="7">The sequence shown here is derived from an EMBL/GenBank/DDBJ whole genome shotgun (WGS) entry which is preliminary data.</text>
</comment>
<proteinExistence type="predicted"/>
<evidence type="ECO:0000256" key="4">
    <source>
        <dbReference type="ARBA" id="ARBA00022989"/>
    </source>
</evidence>
<keyword evidence="5 6" id="KW-0472">Membrane</keyword>
<accession>A0A0W8E270</accession>
<organism evidence="7">
    <name type="scientific">hydrocarbon metagenome</name>
    <dbReference type="NCBI Taxonomy" id="938273"/>
    <lineage>
        <taxon>unclassified sequences</taxon>
        <taxon>metagenomes</taxon>
        <taxon>ecological metagenomes</taxon>
    </lineage>
</organism>
<feature type="transmembrane region" description="Helical" evidence="6">
    <location>
        <begin position="217"/>
        <end position="240"/>
    </location>
</feature>
<evidence type="ECO:0000256" key="3">
    <source>
        <dbReference type="ARBA" id="ARBA00022692"/>
    </source>
</evidence>
<feature type="transmembrane region" description="Helical" evidence="6">
    <location>
        <begin position="306"/>
        <end position="324"/>
    </location>
</feature>
<feature type="transmembrane region" description="Helical" evidence="6">
    <location>
        <begin position="192"/>
        <end position="210"/>
    </location>
</feature>
<evidence type="ECO:0000256" key="2">
    <source>
        <dbReference type="ARBA" id="ARBA00022448"/>
    </source>
</evidence>
<feature type="transmembrane region" description="Helical" evidence="6">
    <location>
        <begin position="270"/>
        <end position="294"/>
    </location>
</feature>
<sequence length="364" mass="39669">MLDKGRINSIQLLLILLMADISTSIFTVPARVISIAGPDAWLSMLLVATVYGILVAWVVLSLSRRFPAQVFTEYLPDIVGRIPGKILAGIFAILLMHLCGGILSQGTMFVHIAFLRETPPLLLHILMIGAACYGACLGIEVIARYNLLLFGFFSATTVLVVLLVLPEINTDNFRPFLEKGFMPVLLGGKDTGAWRGEVFLLLMFYPYLNLKQEDSHVAYGMVILAGIYTTLITMATIGTLGSEVASAQNYPVYRLARYISIGQIIERIDIVVVIIWVAAVIIKLSIFLHAAGIAAATTLGADDYRWPLLGAALVSVGMALLSFGDQAQLDYFFSNIWSAYALGIELIFPAIILLLALLLKKKGA</sequence>
<comment type="subcellular location">
    <subcellularLocation>
        <location evidence="1">Membrane</location>
        <topology evidence="1">Multi-pass membrane protein</topology>
    </subcellularLocation>
</comment>
<dbReference type="Pfam" id="PF03845">
    <property type="entry name" value="Spore_permease"/>
    <property type="match status" value="1"/>
</dbReference>
<dbReference type="NCBIfam" id="TIGR00912">
    <property type="entry name" value="2A0309"/>
    <property type="match status" value="1"/>
</dbReference>
<evidence type="ECO:0000313" key="7">
    <source>
        <dbReference type="EMBL" id="KUG02730.1"/>
    </source>
</evidence>
<dbReference type="EMBL" id="LNQE01001912">
    <property type="protein sequence ID" value="KUG02730.1"/>
    <property type="molecule type" value="Genomic_DNA"/>
</dbReference>
<keyword evidence="2" id="KW-0813">Transport</keyword>
<dbReference type="PANTHER" id="PTHR34975:SF2">
    <property type="entry name" value="SPORE GERMINATION PROTEIN A2"/>
    <property type="match status" value="1"/>
</dbReference>
<evidence type="ECO:0000256" key="6">
    <source>
        <dbReference type="SAM" id="Phobius"/>
    </source>
</evidence>
<dbReference type="Gene3D" id="1.20.1740.10">
    <property type="entry name" value="Amino acid/polyamine transporter I"/>
    <property type="match status" value="1"/>
</dbReference>